<gene>
    <name evidence="2" type="ORF">PAPYR_11166</name>
</gene>
<evidence type="ECO:0000313" key="3">
    <source>
        <dbReference type="Proteomes" id="UP001141327"/>
    </source>
</evidence>
<keyword evidence="3" id="KW-1185">Reference proteome</keyword>
<dbReference type="EMBL" id="JAPMOS010000177">
    <property type="protein sequence ID" value="KAJ4454188.1"/>
    <property type="molecule type" value="Genomic_DNA"/>
</dbReference>
<keyword evidence="1" id="KW-0812">Transmembrane</keyword>
<keyword evidence="1" id="KW-1133">Transmembrane helix</keyword>
<accession>A0ABQ8U895</accession>
<reference evidence="2" key="1">
    <citation type="journal article" date="2022" name="bioRxiv">
        <title>Genomics of Preaxostyla Flagellates Illuminates Evolutionary Transitions and the Path Towards Mitochondrial Loss.</title>
        <authorList>
            <person name="Novak L.V.F."/>
            <person name="Treitli S.C."/>
            <person name="Pyrih J."/>
            <person name="Halakuc P."/>
            <person name="Pipaliya S.V."/>
            <person name="Vacek V."/>
            <person name="Brzon O."/>
            <person name="Soukal P."/>
            <person name="Eme L."/>
            <person name="Dacks J.B."/>
            <person name="Karnkowska A."/>
            <person name="Elias M."/>
            <person name="Hampl V."/>
        </authorList>
    </citation>
    <scope>NUCLEOTIDE SEQUENCE</scope>
    <source>
        <strain evidence="2">RCP-MX</strain>
    </source>
</reference>
<dbReference type="Proteomes" id="UP001141327">
    <property type="component" value="Unassembled WGS sequence"/>
</dbReference>
<evidence type="ECO:0000313" key="2">
    <source>
        <dbReference type="EMBL" id="KAJ4454188.1"/>
    </source>
</evidence>
<keyword evidence="1" id="KW-0472">Membrane</keyword>
<comment type="caution">
    <text evidence="2">The sequence shown here is derived from an EMBL/GenBank/DDBJ whole genome shotgun (WGS) entry which is preliminary data.</text>
</comment>
<protein>
    <submittedName>
        <fullName evidence="2">Uncharacterized protein</fullName>
    </submittedName>
</protein>
<name>A0ABQ8U895_9EUKA</name>
<proteinExistence type="predicted"/>
<feature type="transmembrane region" description="Helical" evidence="1">
    <location>
        <begin position="26"/>
        <end position="49"/>
    </location>
</feature>
<sequence>MPCTVLVRGTLGAERKRCPRAMRDAAWRYVSFIPSLLSSWLQISLAALFRLFPLEATGSASGPVDPTGGGRSFLWGLPLAAAPERHTSWRSATVSSGAVGAFCGTTRLLTRSSRRVFPILLSGWMLFHPSSADAPELLPSGRNMDVFFRARPTGRWPMGFRVPSFFPMEYNCVMPVEWALAIPTL</sequence>
<organism evidence="2 3">
    <name type="scientific">Paratrimastix pyriformis</name>
    <dbReference type="NCBI Taxonomy" id="342808"/>
    <lineage>
        <taxon>Eukaryota</taxon>
        <taxon>Metamonada</taxon>
        <taxon>Preaxostyla</taxon>
        <taxon>Paratrimastigidae</taxon>
        <taxon>Paratrimastix</taxon>
    </lineage>
</organism>
<evidence type="ECO:0000256" key="1">
    <source>
        <dbReference type="SAM" id="Phobius"/>
    </source>
</evidence>